<dbReference type="SUPFAM" id="SSF55874">
    <property type="entry name" value="ATPase domain of HSP90 chaperone/DNA topoisomerase II/histidine kinase"/>
    <property type="match status" value="1"/>
</dbReference>
<dbReference type="InterPro" id="IPR036890">
    <property type="entry name" value="HATPase_C_sf"/>
</dbReference>
<dbReference type="SUPFAM" id="SSF55785">
    <property type="entry name" value="PYP-like sensor domain (PAS domain)"/>
    <property type="match status" value="1"/>
</dbReference>
<dbReference type="GO" id="GO:0016301">
    <property type="term" value="F:kinase activity"/>
    <property type="evidence" value="ECO:0007669"/>
    <property type="project" value="UniProtKB-KW"/>
</dbReference>
<keyword evidence="6 14" id="KW-0418">Kinase</keyword>
<dbReference type="PANTHER" id="PTHR45339">
    <property type="entry name" value="HYBRID SIGNAL TRANSDUCTION HISTIDINE KINASE J"/>
    <property type="match status" value="1"/>
</dbReference>
<feature type="domain" description="PAC" evidence="12">
    <location>
        <begin position="457"/>
        <end position="511"/>
    </location>
</feature>
<protein>
    <recommendedName>
        <fullName evidence="3">histidine kinase</fullName>
        <ecNumber evidence="3">2.7.13.3</ecNumber>
    </recommendedName>
</protein>
<keyword evidence="4 7" id="KW-0597">Phosphoprotein</keyword>
<dbReference type="Pfam" id="PF00512">
    <property type="entry name" value="HisKA"/>
    <property type="match status" value="1"/>
</dbReference>
<dbReference type="SUPFAM" id="SSF47384">
    <property type="entry name" value="Homodimeric domain of signal transducing histidine kinase"/>
    <property type="match status" value="1"/>
</dbReference>
<dbReference type="InterPro" id="IPR011006">
    <property type="entry name" value="CheY-like_superfamily"/>
</dbReference>
<dbReference type="SMART" id="SM00448">
    <property type="entry name" value="REC"/>
    <property type="match status" value="1"/>
</dbReference>
<evidence type="ECO:0000256" key="5">
    <source>
        <dbReference type="ARBA" id="ARBA00022679"/>
    </source>
</evidence>
<feature type="chain" id="PRO_5046338567" description="histidine kinase" evidence="8">
    <location>
        <begin position="18"/>
        <end position="905"/>
    </location>
</feature>
<dbReference type="InterPro" id="IPR003661">
    <property type="entry name" value="HisK_dim/P_dom"/>
</dbReference>
<evidence type="ECO:0000256" key="6">
    <source>
        <dbReference type="ARBA" id="ARBA00022777"/>
    </source>
</evidence>
<evidence type="ECO:0000259" key="13">
    <source>
        <dbReference type="PROSITE" id="PS50885"/>
    </source>
</evidence>
<comment type="catalytic activity">
    <reaction evidence="1">
        <text>ATP + protein L-histidine = ADP + protein N-phospho-L-histidine.</text>
        <dbReference type="EC" id="2.7.13.3"/>
    </reaction>
</comment>
<dbReference type="InterPro" id="IPR013656">
    <property type="entry name" value="PAS_4"/>
</dbReference>
<dbReference type="CDD" id="cd18774">
    <property type="entry name" value="PDC2_HK_sensor"/>
    <property type="match status" value="1"/>
</dbReference>
<dbReference type="InterPro" id="IPR036097">
    <property type="entry name" value="HisK_dim/P_sf"/>
</dbReference>
<evidence type="ECO:0000256" key="2">
    <source>
        <dbReference type="ARBA" id="ARBA00004370"/>
    </source>
</evidence>
<feature type="domain" description="Response regulatory" evidence="10">
    <location>
        <begin position="777"/>
        <end position="894"/>
    </location>
</feature>
<dbReference type="Gene3D" id="3.40.50.2300">
    <property type="match status" value="1"/>
</dbReference>
<dbReference type="PRINTS" id="PR00344">
    <property type="entry name" value="BCTRLSENSOR"/>
</dbReference>
<evidence type="ECO:0000259" key="11">
    <source>
        <dbReference type="PROSITE" id="PS50112"/>
    </source>
</evidence>
<dbReference type="Gene3D" id="3.30.450.20">
    <property type="entry name" value="PAS domain"/>
    <property type="match status" value="2"/>
</dbReference>
<dbReference type="Pfam" id="PF08448">
    <property type="entry name" value="PAS_4"/>
    <property type="match status" value="1"/>
</dbReference>
<dbReference type="InterPro" id="IPR005467">
    <property type="entry name" value="His_kinase_dom"/>
</dbReference>
<dbReference type="InterPro" id="IPR035965">
    <property type="entry name" value="PAS-like_dom_sf"/>
</dbReference>
<dbReference type="SMART" id="SM00387">
    <property type="entry name" value="HATPase_c"/>
    <property type="match status" value="1"/>
</dbReference>
<accession>A0ABQ4QSJ1</accession>
<dbReference type="InterPro" id="IPR000700">
    <property type="entry name" value="PAS-assoc_C"/>
</dbReference>
<proteinExistence type="predicted"/>
<comment type="subcellular location">
    <subcellularLocation>
        <location evidence="2">Membrane</location>
    </subcellularLocation>
</comment>
<dbReference type="Gene3D" id="1.10.287.130">
    <property type="match status" value="1"/>
</dbReference>
<keyword evidence="15" id="KW-1185">Reference proteome</keyword>
<organism evidence="14 15">
    <name type="scientific">Methylobacterium crusticola</name>
    <dbReference type="NCBI Taxonomy" id="1697972"/>
    <lineage>
        <taxon>Bacteria</taxon>
        <taxon>Pseudomonadati</taxon>
        <taxon>Pseudomonadota</taxon>
        <taxon>Alphaproteobacteria</taxon>
        <taxon>Hyphomicrobiales</taxon>
        <taxon>Methylobacteriaceae</taxon>
        <taxon>Methylobacterium</taxon>
    </lineage>
</organism>
<dbReference type="PROSITE" id="PS50112">
    <property type="entry name" value="PAS"/>
    <property type="match status" value="1"/>
</dbReference>
<dbReference type="SMART" id="SM00388">
    <property type="entry name" value="HisKA"/>
    <property type="match status" value="1"/>
</dbReference>
<dbReference type="InterPro" id="IPR001789">
    <property type="entry name" value="Sig_transdc_resp-reg_receiver"/>
</dbReference>
<dbReference type="CDD" id="cd17546">
    <property type="entry name" value="REC_hyHK_CKI1_RcsC-like"/>
    <property type="match status" value="1"/>
</dbReference>
<dbReference type="Gene3D" id="3.30.565.10">
    <property type="entry name" value="Histidine kinase-like ATPase, C-terminal domain"/>
    <property type="match status" value="1"/>
</dbReference>
<dbReference type="EMBL" id="BPQH01000002">
    <property type="protein sequence ID" value="GJD48026.1"/>
    <property type="molecule type" value="Genomic_DNA"/>
</dbReference>
<feature type="domain" description="Histidine kinase" evidence="9">
    <location>
        <begin position="536"/>
        <end position="756"/>
    </location>
</feature>
<dbReference type="InterPro" id="IPR003594">
    <property type="entry name" value="HATPase_dom"/>
</dbReference>
<dbReference type="InterPro" id="IPR000014">
    <property type="entry name" value="PAS"/>
</dbReference>
<dbReference type="CDD" id="cd00130">
    <property type="entry name" value="PAS"/>
    <property type="match status" value="1"/>
</dbReference>
<name>A0ABQ4QSJ1_9HYPH</name>
<dbReference type="Pfam" id="PF00072">
    <property type="entry name" value="Response_reg"/>
    <property type="match status" value="1"/>
</dbReference>
<dbReference type="Proteomes" id="UP001055167">
    <property type="component" value="Unassembled WGS sequence"/>
</dbReference>
<gene>
    <name evidence="14" type="primary">rcsC_3</name>
    <name evidence="14" type="ORF">OPKNFCMD_0741</name>
</gene>
<keyword evidence="5" id="KW-0808">Transferase</keyword>
<dbReference type="CDD" id="cd00082">
    <property type="entry name" value="HisKA"/>
    <property type="match status" value="1"/>
</dbReference>
<dbReference type="SMART" id="SM00091">
    <property type="entry name" value="PAS"/>
    <property type="match status" value="1"/>
</dbReference>
<dbReference type="Pfam" id="PF02518">
    <property type="entry name" value="HATPase_c"/>
    <property type="match status" value="1"/>
</dbReference>
<feature type="domain" description="PAS" evidence="11">
    <location>
        <begin position="386"/>
        <end position="457"/>
    </location>
</feature>
<evidence type="ECO:0000259" key="12">
    <source>
        <dbReference type="PROSITE" id="PS50113"/>
    </source>
</evidence>
<feature type="domain" description="HAMP" evidence="13">
    <location>
        <begin position="309"/>
        <end position="363"/>
    </location>
</feature>
<evidence type="ECO:0000313" key="15">
    <source>
        <dbReference type="Proteomes" id="UP001055167"/>
    </source>
</evidence>
<evidence type="ECO:0000259" key="9">
    <source>
        <dbReference type="PROSITE" id="PS50109"/>
    </source>
</evidence>
<evidence type="ECO:0000256" key="7">
    <source>
        <dbReference type="PROSITE-ProRule" id="PRU00169"/>
    </source>
</evidence>
<evidence type="ECO:0000256" key="1">
    <source>
        <dbReference type="ARBA" id="ARBA00000085"/>
    </source>
</evidence>
<dbReference type="NCBIfam" id="TIGR00229">
    <property type="entry name" value="sensory_box"/>
    <property type="match status" value="1"/>
</dbReference>
<dbReference type="EC" id="2.7.13.3" evidence="3"/>
<dbReference type="PROSITE" id="PS50885">
    <property type="entry name" value="HAMP"/>
    <property type="match status" value="1"/>
</dbReference>
<comment type="caution">
    <text evidence="14">The sequence shown here is derived from an EMBL/GenBank/DDBJ whole genome shotgun (WGS) entry which is preliminary data.</text>
</comment>
<dbReference type="CDD" id="cd16922">
    <property type="entry name" value="HATPase_EvgS-ArcB-TorS-like"/>
    <property type="match status" value="1"/>
</dbReference>
<sequence length="905" mass="96028">MRLRTLLAAAFASLALALTLAGSLAVQQIAAATLRDRIAWEVTDLAGHIRAVLDASMYERWADMQILSRTLGSAPGTADQRSWISALHAAHPAYAWAGFADRSGQVTASTGRLLEGSNVAARPWFRQGLAGPHAGDVHEALLLETVLPPLPDGERRLFVDVSAPVQDPSGAVVGVVGGHLSWSWAEQVAARALAAAADRGLSAVLLDRDGTVLLGPADLRGRPLPDALASAAGAAPRQGLETWPDGVTYLVGASASVGVGGYKGLGWTVLVRQPAEAAFAPARALSLRITAGGAAFAALFALAGWWTAGIIVEPLLSLAQAAGEAGRGGSGEVRLPPPRGSAEVRTLTASLAGLLARLAERDRALAGANRMLEAEVAARTRELAESRAFLENVLCTSPDCITVLDLEGHVVYVNDRGAALLEQECRDAVAGRALADLFPEEGRPPLEEALRRGRAGEPGEALLRCPTRAGVPRWWSVAVTPMRDAEGVVIRLLVLSRDVTRIEEHTDALRLARDLAELAQARAESASRAKTDFVAMMSHEIRTPLNAIKGFTDLLAAEPDLGPVQRRYAANAATASAALRTIVDDVLDFTKIEAGQCALDLRPFDLGRVVEDAVAMVSHDARSKNLPIEVDIDPDLVPWRRGDEARLRQVLVNLLGNAVKFTEAGCVRVTLRPEGQGTHGLRVAVTDSGIGIPADRLGRLFRVFSQADSSTGRHYGGTGLGLAISKRLVELMDGRIGVESREGSGSTFWFKVRLPPEAPAATAPPPLHRNALSRAARLLLVDDLAINLELAKVVLERAGFVVDVALTAAAAVAAVPEGRYDLLLIDVVMPDMDGMALTRAIRGLNHPARHVPIIAMSANVLPEQVAVYRAAGMNDHVGKPFAWEELYATIERWLPEVVAAEARTA</sequence>
<reference evidence="14" key="2">
    <citation type="submission" date="2021-08" db="EMBL/GenBank/DDBJ databases">
        <authorList>
            <person name="Tani A."/>
            <person name="Ola A."/>
            <person name="Ogura Y."/>
            <person name="Katsura K."/>
            <person name="Hayashi T."/>
        </authorList>
    </citation>
    <scope>NUCLEOTIDE SEQUENCE</scope>
    <source>
        <strain evidence="14">KCTC 52305</strain>
    </source>
</reference>
<feature type="modified residue" description="4-aspartylphosphate" evidence="7">
    <location>
        <position position="826"/>
    </location>
</feature>
<evidence type="ECO:0000256" key="4">
    <source>
        <dbReference type="ARBA" id="ARBA00022553"/>
    </source>
</evidence>
<dbReference type="PROSITE" id="PS50110">
    <property type="entry name" value="RESPONSE_REGULATORY"/>
    <property type="match status" value="1"/>
</dbReference>
<reference evidence="14" key="1">
    <citation type="journal article" date="2021" name="Front. Microbiol.">
        <title>Comprehensive Comparative Genomics and Phenotyping of Methylobacterium Species.</title>
        <authorList>
            <person name="Alessa O."/>
            <person name="Ogura Y."/>
            <person name="Fujitani Y."/>
            <person name="Takami H."/>
            <person name="Hayashi T."/>
            <person name="Sahin N."/>
            <person name="Tani A."/>
        </authorList>
    </citation>
    <scope>NUCLEOTIDE SEQUENCE</scope>
    <source>
        <strain evidence="14">KCTC 52305</strain>
    </source>
</reference>
<dbReference type="SUPFAM" id="SSF52172">
    <property type="entry name" value="CheY-like"/>
    <property type="match status" value="1"/>
</dbReference>
<keyword evidence="8" id="KW-0732">Signal</keyword>
<evidence type="ECO:0000256" key="3">
    <source>
        <dbReference type="ARBA" id="ARBA00012438"/>
    </source>
</evidence>
<evidence type="ECO:0000256" key="8">
    <source>
        <dbReference type="SAM" id="SignalP"/>
    </source>
</evidence>
<dbReference type="RefSeq" id="WP_128560668.1">
    <property type="nucleotide sequence ID" value="NZ_BPQH01000002.1"/>
</dbReference>
<dbReference type="InterPro" id="IPR004358">
    <property type="entry name" value="Sig_transdc_His_kin-like_C"/>
</dbReference>
<evidence type="ECO:0000259" key="10">
    <source>
        <dbReference type="PROSITE" id="PS50110"/>
    </source>
</evidence>
<dbReference type="PROSITE" id="PS50109">
    <property type="entry name" value="HIS_KIN"/>
    <property type="match status" value="1"/>
</dbReference>
<dbReference type="PANTHER" id="PTHR45339:SF5">
    <property type="entry name" value="HISTIDINE KINASE"/>
    <property type="match status" value="1"/>
</dbReference>
<dbReference type="PROSITE" id="PS50113">
    <property type="entry name" value="PAC"/>
    <property type="match status" value="1"/>
</dbReference>
<dbReference type="InterPro" id="IPR003660">
    <property type="entry name" value="HAMP_dom"/>
</dbReference>
<feature type="signal peptide" evidence="8">
    <location>
        <begin position="1"/>
        <end position="17"/>
    </location>
</feature>
<evidence type="ECO:0000313" key="14">
    <source>
        <dbReference type="EMBL" id="GJD48026.1"/>
    </source>
</evidence>